<reference evidence="1" key="1">
    <citation type="submission" date="2020-11" db="EMBL/GenBank/DDBJ databases">
        <authorList>
            <consortium name="DOE Joint Genome Institute"/>
            <person name="Ahrendt S."/>
            <person name="Riley R."/>
            <person name="Andreopoulos W."/>
            <person name="Labutti K."/>
            <person name="Pangilinan J."/>
            <person name="Ruiz-Duenas F.J."/>
            <person name="Barrasa J.M."/>
            <person name="Sanchez-Garcia M."/>
            <person name="Camarero S."/>
            <person name="Miyauchi S."/>
            <person name="Serrano A."/>
            <person name="Linde D."/>
            <person name="Babiker R."/>
            <person name="Drula E."/>
            <person name="Ayuso-Fernandez I."/>
            <person name="Pacheco R."/>
            <person name="Padilla G."/>
            <person name="Ferreira P."/>
            <person name="Barriuso J."/>
            <person name="Kellner H."/>
            <person name="Castanera R."/>
            <person name="Alfaro M."/>
            <person name="Ramirez L."/>
            <person name="Pisabarro A.G."/>
            <person name="Kuo A."/>
            <person name="Tritt A."/>
            <person name="Lipzen A."/>
            <person name="He G."/>
            <person name="Yan M."/>
            <person name="Ng V."/>
            <person name="Cullen D."/>
            <person name="Martin F."/>
            <person name="Rosso M.-N."/>
            <person name="Henrissat B."/>
            <person name="Hibbett D."/>
            <person name="Martinez A.T."/>
            <person name="Grigoriev I.V."/>
        </authorList>
    </citation>
    <scope>NUCLEOTIDE SEQUENCE</scope>
    <source>
        <strain evidence="1">ATCC 90797</strain>
    </source>
</reference>
<dbReference type="InterPro" id="IPR059179">
    <property type="entry name" value="MLKL-like_MCAfunc"/>
</dbReference>
<protein>
    <recommendedName>
        <fullName evidence="3">Fungal N-terminal domain-containing protein</fullName>
    </recommendedName>
</protein>
<name>A0A9P6A3H3_PLEER</name>
<dbReference type="EMBL" id="MU154532">
    <property type="protein sequence ID" value="KAF9499362.1"/>
    <property type="molecule type" value="Genomic_DNA"/>
</dbReference>
<evidence type="ECO:0008006" key="3">
    <source>
        <dbReference type="Google" id="ProtNLM"/>
    </source>
</evidence>
<dbReference type="Gene3D" id="1.25.40.10">
    <property type="entry name" value="Tetratricopeptide repeat domain"/>
    <property type="match status" value="1"/>
</dbReference>
<dbReference type="AlphaFoldDB" id="A0A9P6A3H3"/>
<dbReference type="OrthoDB" id="2894042at2759"/>
<accession>A0A9P6A3H3</accession>
<dbReference type="SUPFAM" id="SSF48452">
    <property type="entry name" value="TPR-like"/>
    <property type="match status" value="1"/>
</dbReference>
<dbReference type="InterPro" id="IPR011990">
    <property type="entry name" value="TPR-like_helical_dom_sf"/>
</dbReference>
<proteinExistence type="predicted"/>
<comment type="caution">
    <text evidence="1">The sequence shown here is derived from an EMBL/GenBank/DDBJ whole genome shotgun (WGS) entry which is preliminary data.</text>
</comment>
<dbReference type="Proteomes" id="UP000807025">
    <property type="component" value="Unassembled WGS sequence"/>
</dbReference>
<evidence type="ECO:0000313" key="2">
    <source>
        <dbReference type="Proteomes" id="UP000807025"/>
    </source>
</evidence>
<gene>
    <name evidence="1" type="ORF">BDN71DRAFT_1428105</name>
</gene>
<keyword evidence="2" id="KW-1185">Reference proteome</keyword>
<organism evidence="1 2">
    <name type="scientific">Pleurotus eryngii</name>
    <name type="common">Boletus of the steppes</name>
    <dbReference type="NCBI Taxonomy" id="5323"/>
    <lineage>
        <taxon>Eukaryota</taxon>
        <taxon>Fungi</taxon>
        <taxon>Dikarya</taxon>
        <taxon>Basidiomycota</taxon>
        <taxon>Agaricomycotina</taxon>
        <taxon>Agaricomycetes</taxon>
        <taxon>Agaricomycetidae</taxon>
        <taxon>Agaricales</taxon>
        <taxon>Pleurotineae</taxon>
        <taxon>Pleurotaceae</taxon>
        <taxon>Pleurotus</taxon>
    </lineage>
</organism>
<evidence type="ECO:0000313" key="1">
    <source>
        <dbReference type="EMBL" id="KAF9499362.1"/>
    </source>
</evidence>
<dbReference type="CDD" id="cd21037">
    <property type="entry name" value="MLKL_NTD"/>
    <property type="match status" value="1"/>
</dbReference>
<sequence>MDPLSITTAVLTLVDVALKIKDSVERASTLWWSTTVGKNRKQLLHLSEDILQTLYDLQDLCSAREHALRGAPELHQSLNRLSSQLSNVHARCEKTFCVPSHNAFAKVKFGFRQWLKADDVEDDITRLKEQVQSCLLRFTVIISARTELLSTQTALASARIEHTVLVLKVQQRANINQFDRLYGQGFLGPDRAKVPQPALFHNIDREYLHMKMCAIIEGFEAHDFFQVTDARIPGDVNLSSTYPAPLGVFKSLKTFKGTIAKAWEVTQLLEGRLELLGALECALSMLWLGCELHALGLMEDAVLNDSCVVQLLRTLSLSPGGHRFLPYLGYALTDLNWTMGDDVEGAIIICKEALDAFRSLQDPGVHHPLNYVYALRSLGARYLEAGQPLEALVSFQDALQVIRSTDRASIDGSDDATSYIIPWEALGQAKSIDDVKAQANLAAPPGDFIMIQHESLILFGMVNALQSLGRRSEAFSVGRNAIDVMELLQSTTEGKPAYVHSLGELLSELQDTVVFVDQFDAQSNKCEPMPPIIVDNDVTLSTDRTMKYVGQNEE</sequence>